<dbReference type="GO" id="GO:0098662">
    <property type="term" value="P:inorganic cation transmembrane transport"/>
    <property type="evidence" value="ECO:0007669"/>
    <property type="project" value="TreeGrafter"/>
</dbReference>
<proteinExistence type="predicted"/>
<keyword evidence="1" id="KW-0813">Transport</keyword>
<dbReference type="AlphaFoldDB" id="A0A565AM12"/>
<evidence type="ECO:0000256" key="4">
    <source>
        <dbReference type="ARBA" id="ARBA00023065"/>
    </source>
</evidence>
<evidence type="ECO:0000313" key="7">
    <source>
        <dbReference type="Proteomes" id="UP000489600"/>
    </source>
</evidence>
<keyword evidence="2" id="KW-0633">Potassium transport</keyword>
<dbReference type="Proteomes" id="UP000489600">
    <property type="component" value="Unassembled WGS sequence"/>
</dbReference>
<sequence length="145" mass="16197">MQVCLIYVGGNDDKEAKALAEHMRGNQQASLTVLRLIAMSHPDESTVWSQSQTVDMNRYEEKPRDKSVTYIDMMVADGRETSKILHSVAYDYDLFLVGRSSGIGTAVTKGLGDWMEFEELGVIGDLLASEYYPSRASVLIVQQQE</sequence>
<dbReference type="InterPro" id="IPR057290">
    <property type="entry name" value="CHX17_C"/>
</dbReference>
<dbReference type="GO" id="GO:0006885">
    <property type="term" value="P:regulation of pH"/>
    <property type="evidence" value="ECO:0007669"/>
    <property type="project" value="TreeGrafter"/>
</dbReference>
<dbReference type="PANTHER" id="PTHR32468:SF67">
    <property type="entry name" value="CATION_H(+) ANTIPORTER 6B"/>
    <property type="match status" value="1"/>
</dbReference>
<gene>
    <name evidence="6" type="ORF">ANE_LOCUS905</name>
</gene>
<dbReference type="PANTHER" id="PTHR32468">
    <property type="entry name" value="CATION/H + ANTIPORTER"/>
    <property type="match status" value="1"/>
</dbReference>
<accession>A0A565AM12</accession>
<evidence type="ECO:0000313" key="6">
    <source>
        <dbReference type="EMBL" id="VVA90460.1"/>
    </source>
</evidence>
<evidence type="ECO:0000256" key="2">
    <source>
        <dbReference type="ARBA" id="ARBA00022538"/>
    </source>
</evidence>
<dbReference type="OrthoDB" id="1938353at2759"/>
<dbReference type="EMBL" id="CABITT030000001">
    <property type="protein sequence ID" value="VVA90460.1"/>
    <property type="molecule type" value="Genomic_DNA"/>
</dbReference>
<organism evidence="6 7">
    <name type="scientific">Arabis nemorensis</name>
    <dbReference type="NCBI Taxonomy" id="586526"/>
    <lineage>
        <taxon>Eukaryota</taxon>
        <taxon>Viridiplantae</taxon>
        <taxon>Streptophyta</taxon>
        <taxon>Embryophyta</taxon>
        <taxon>Tracheophyta</taxon>
        <taxon>Spermatophyta</taxon>
        <taxon>Magnoliopsida</taxon>
        <taxon>eudicotyledons</taxon>
        <taxon>Gunneridae</taxon>
        <taxon>Pentapetalae</taxon>
        <taxon>rosids</taxon>
        <taxon>malvids</taxon>
        <taxon>Brassicales</taxon>
        <taxon>Brassicaceae</taxon>
        <taxon>Arabideae</taxon>
        <taxon>Arabis</taxon>
    </lineage>
</organism>
<feature type="domain" description="Cation/H(+) antiporter C-terminal" evidence="5">
    <location>
        <begin position="3"/>
        <end position="143"/>
    </location>
</feature>
<evidence type="ECO:0000259" key="5">
    <source>
        <dbReference type="Pfam" id="PF23259"/>
    </source>
</evidence>
<evidence type="ECO:0000256" key="1">
    <source>
        <dbReference type="ARBA" id="ARBA00022448"/>
    </source>
</evidence>
<keyword evidence="7" id="KW-1185">Reference proteome</keyword>
<dbReference type="Pfam" id="PF23259">
    <property type="entry name" value="CHX17_C"/>
    <property type="match status" value="1"/>
</dbReference>
<dbReference type="InterPro" id="IPR050794">
    <property type="entry name" value="CPA2_transporter"/>
</dbReference>
<evidence type="ECO:0000256" key="3">
    <source>
        <dbReference type="ARBA" id="ARBA00022958"/>
    </source>
</evidence>
<protein>
    <recommendedName>
        <fullName evidence="5">Cation/H(+) antiporter C-terminal domain-containing protein</fullName>
    </recommendedName>
</protein>
<dbReference type="GO" id="GO:0006813">
    <property type="term" value="P:potassium ion transport"/>
    <property type="evidence" value="ECO:0007669"/>
    <property type="project" value="UniProtKB-KW"/>
</dbReference>
<reference evidence="6" key="1">
    <citation type="submission" date="2019-07" db="EMBL/GenBank/DDBJ databases">
        <authorList>
            <person name="Dittberner H."/>
        </authorList>
    </citation>
    <scope>NUCLEOTIDE SEQUENCE [LARGE SCALE GENOMIC DNA]</scope>
</reference>
<dbReference type="GO" id="GO:0012505">
    <property type="term" value="C:endomembrane system"/>
    <property type="evidence" value="ECO:0007669"/>
    <property type="project" value="TreeGrafter"/>
</dbReference>
<keyword evidence="4" id="KW-0406">Ion transport</keyword>
<keyword evidence="3" id="KW-0630">Potassium</keyword>
<name>A0A565AM12_9BRAS</name>
<comment type="caution">
    <text evidence="6">The sequence shown here is derived from an EMBL/GenBank/DDBJ whole genome shotgun (WGS) entry which is preliminary data.</text>
</comment>